<feature type="active site" description="Proton acceptor" evidence="3">
    <location>
        <position position="185"/>
    </location>
</feature>
<dbReference type="OrthoDB" id="9804264at2"/>
<dbReference type="InterPro" id="IPR000653">
    <property type="entry name" value="DegT/StrS_aminotransferase"/>
</dbReference>
<dbReference type="CDD" id="cd00616">
    <property type="entry name" value="AHBA_syn"/>
    <property type="match status" value="1"/>
</dbReference>
<keyword evidence="1 4" id="KW-0663">Pyridoxal phosphate</keyword>
<evidence type="ECO:0000313" key="7">
    <source>
        <dbReference type="Proteomes" id="UP000239990"/>
    </source>
</evidence>
<dbReference type="InterPro" id="IPR015424">
    <property type="entry name" value="PyrdxlP-dep_Trfase"/>
</dbReference>
<dbReference type="InterPro" id="IPR015422">
    <property type="entry name" value="PyrdxlP-dep_Trfase_small"/>
</dbReference>
<evidence type="ECO:0000256" key="3">
    <source>
        <dbReference type="PIRSR" id="PIRSR000390-1"/>
    </source>
</evidence>
<dbReference type="Pfam" id="PF01041">
    <property type="entry name" value="DegT_DnrJ_EryC1"/>
    <property type="match status" value="1"/>
</dbReference>
<dbReference type="AlphaFoldDB" id="A0A2S5GWH3"/>
<dbReference type="InterPro" id="IPR015421">
    <property type="entry name" value="PyrdxlP-dep_Trfase_major"/>
</dbReference>
<comment type="similarity">
    <text evidence="2 5">Belongs to the DegT/DnrJ/EryC1 family.</text>
</comment>
<dbReference type="Proteomes" id="UP000239990">
    <property type="component" value="Unassembled WGS sequence"/>
</dbReference>
<evidence type="ECO:0000256" key="5">
    <source>
        <dbReference type="RuleBase" id="RU004508"/>
    </source>
</evidence>
<reference evidence="6 7" key="1">
    <citation type="submission" date="2018-02" db="EMBL/GenBank/DDBJ databases">
        <title>Draft Genome of Achromobacter spanius stain 6.</title>
        <authorList>
            <person name="Gunasekera T.S."/>
            <person name="Radwan O."/>
            <person name="Ruiz O.N."/>
        </authorList>
    </citation>
    <scope>NUCLEOTIDE SEQUENCE [LARGE SCALE GENOMIC DNA]</scope>
    <source>
        <strain evidence="6 7">6</strain>
    </source>
</reference>
<evidence type="ECO:0000313" key="6">
    <source>
        <dbReference type="EMBL" id="PPA77349.1"/>
    </source>
</evidence>
<accession>A0A2S5GWH3</accession>
<dbReference type="GO" id="GO:0030170">
    <property type="term" value="F:pyridoxal phosphate binding"/>
    <property type="evidence" value="ECO:0007669"/>
    <property type="project" value="UniProtKB-ARBA"/>
</dbReference>
<dbReference type="GO" id="GO:0000271">
    <property type="term" value="P:polysaccharide biosynthetic process"/>
    <property type="evidence" value="ECO:0007669"/>
    <property type="project" value="TreeGrafter"/>
</dbReference>
<evidence type="ECO:0000256" key="2">
    <source>
        <dbReference type="ARBA" id="ARBA00037999"/>
    </source>
</evidence>
<evidence type="ECO:0000256" key="4">
    <source>
        <dbReference type="PIRSR" id="PIRSR000390-2"/>
    </source>
</evidence>
<dbReference type="PIRSF" id="PIRSF000390">
    <property type="entry name" value="PLP_StrS"/>
    <property type="match status" value="1"/>
</dbReference>
<comment type="caution">
    <text evidence="6">The sequence shown here is derived from an EMBL/GenBank/DDBJ whole genome shotgun (WGS) entry which is preliminary data.</text>
</comment>
<dbReference type="FunFam" id="3.40.640.10:FF:000089">
    <property type="entry name" value="Aminotransferase, DegT/DnrJ/EryC1/StrS family"/>
    <property type="match status" value="1"/>
</dbReference>
<evidence type="ECO:0000256" key="1">
    <source>
        <dbReference type="ARBA" id="ARBA00022898"/>
    </source>
</evidence>
<dbReference type="SUPFAM" id="SSF53383">
    <property type="entry name" value="PLP-dependent transferases"/>
    <property type="match status" value="1"/>
</dbReference>
<organism evidence="6 7">
    <name type="scientific">Achromobacter spanius</name>
    <dbReference type="NCBI Taxonomy" id="217203"/>
    <lineage>
        <taxon>Bacteria</taxon>
        <taxon>Pseudomonadati</taxon>
        <taxon>Pseudomonadota</taxon>
        <taxon>Betaproteobacteria</taxon>
        <taxon>Burkholderiales</taxon>
        <taxon>Alcaligenaceae</taxon>
        <taxon>Achromobacter</taxon>
    </lineage>
</organism>
<proteinExistence type="inferred from homology"/>
<dbReference type="PANTHER" id="PTHR30244:SF36">
    <property type="entry name" value="3-OXO-GLUCOSE-6-PHOSPHATE:GLUTAMATE AMINOTRANSFERASE"/>
    <property type="match status" value="1"/>
</dbReference>
<dbReference type="GO" id="GO:0008483">
    <property type="term" value="F:transaminase activity"/>
    <property type="evidence" value="ECO:0007669"/>
    <property type="project" value="TreeGrafter"/>
</dbReference>
<sequence length="366" mass="39316">MISFFDINAGHAELGNGLHDAFKRVLESGSIIMGAELKAFEDEFAAYCGVKHCIGVGNGLDALALALRARGIGAGDEVLVPSQTFIASWLAVSMTGATPVPVEIDINTYGIDASLLRRHVTPRTKAIMPVHLYGSPADMDGINAVAKEFDLFVLEDAAQAHGAYYKGNRAGALGHAAGFSFYPSKNLGALGDGGAIVTNDDTLADDMRRLRNYGSTKKYVHEVAGVNSRLDELQAAILRLKLPVLDHGNERRRAIADRYTAGLQGIADLHTPKSVDGATSVYHLYVVRTSKRDELAAYLNEQGVTCLIHYPIAPHRQGAYADLKIPADSLPLANQAAAETLSLPIWPQMPFAAVDEVIGYIKKFMG</sequence>
<dbReference type="Gene3D" id="3.40.640.10">
    <property type="entry name" value="Type I PLP-dependent aspartate aminotransferase-like (Major domain)"/>
    <property type="match status" value="1"/>
</dbReference>
<feature type="modified residue" description="N6-(pyridoxal phosphate)lysine" evidence="4">
    <location>
        <position position="185"/>
    </location>
</feature>
<dbReference type="Gene3D" id="3.90.1150.10">
    <property type="entry name" value="Aspartate Aminotransferase, domain 1"/>
    <property type="match status" value="1"/>
</dbReference>
<name>A0A2S5GWH3_9BURK</name>
<gene>
    <name evidence="6" type="ORF">C4E15_04780</name>
</gene>
<dbReference type="PANTHER" id="PTHR30244">
    <property type="entry name" value="TRANSAMINASE"/>
    <property type="match status" value="1"/>
</dbReference>
<dbReference type="RefSeq" id="WP_104142559.1">
    <property type="nucleotide sequence ID" value="NZ_PREU01000002.1"/>
</dbReference>
<protein>
    <submittedName>
        <fullName evidence="6">Erythromycin biosynthesis sensory transduction protein eryC1</fullName>
    </submittedName>
</protein>
<dbReference type="EMBL" id="PREU01000002">
    <property type="protein sequence ID" value="PPA77349.1"/>
    <property type="molecule type" value="Genomic_DNA"/>
</dbReference>